<dbReference type="PANTHER" id="PTHR11851">
    <property type="entry name" value="METALLOPROTEASE"/>
    <property type="match status" value="1"/>
</dbReference>
<dbReference type="InterPro" id="IPR011249">
    <property type="entry name" value="Metalloenz_LuxS/M16"/>
</dbReference>
<dbReference type="GO" id="GO:0046872">
    <property type="term" value="F:metal ion binding"/>
    <property type="evidence" value="ECO:0007669"/>
    <property type="project" value="InterPro"/>
</dbReference>
<dbReference type="PROSITE" id="PS00143">
    <property type="entry name" value="INSULINASE"/>
    <property type="match status" value="1"/>
</dbReference>
<protein>
    <submittedName>
        <fullName evidence="5">Insulinase family protein</fullName>
    </submittedName>
</protein>
<dbReference type="Pfam" id="PF00675">
    <property type="entry name" value="Peptidase_M16"/>
    <property type="match status" value="1"/>
</dbReference>
<comment type="caution">
    <text evidence="5">The sequence shown here is derived from an EMBL/GenBank/DDBJ whole genome shotgun (WGS) entry which is preliminary data.</text>
</comment>
<gene>
    <name evidence="5" type="ORF">FAB82_00230</name>
</gene>
<dbReference type="InterPro" id="IPR050361">
    <property type="entry name" value="MPP/UQCRC_Complex"/>
</dbReference>
<dbReference type="Pfam" id="PF05193">
    <property type="entry name" value="Peptidase_M16_C"/>
    <property type="match status" value="1"/>
</dbReference>
<reference evidence="6" key="1">
    <citation type="submission" date="2019-04" db="EMBL/GenBank/DDBJ databases">
        <title>Nocardioides xinjiangensis sp. nov.</title>
        <authorList>
            <person name="Liu S."/>
        </authorList>
    </citation>
    <scope>NUCLEOTIDE SEQUENCE [LARGE SCALE GENOMIC DNA]</scope>
    <source>
        <strain evidence="6">18</strain>
    </source>
</reference>
<sequence>MSRPQPEALIDDPLGGTVRCTVLPSGLRVVTDAVPAMRSASVGAWIGVGTRDETPELAGAAHFLEHLLFKGTAKRTAAEISEAIDAVGGDSNAYTARDHTCFYERVLADDLALAVDVLGDSVSSSLIADKDVETERGVILEELAAAADDPGDVVYENFNRAVFGDGPMGRDIGGTADSVRAMTAEQIRRFYRTHYLPSNLVVCAAGGVEHDEVVKLVREAFAPLDAGVAIPSQRQRPEPGLPERRKMLTVERQDTEQAHLVVGCPTMSRHDDRTRALDLLDSVLGSGMSSRLFQSIREERGLAYTVSSSISYFAETGSFSVYVGCGPDNVAQVRELIFAEFARVVEHGITESELLRAKKMYEAGVMFGTEDTGTRMNWMGREQLLYGDLTSIAEDLERTEAVTLEQVRAVAADILSQPMTTAAVGPFDQKDFA</sequence>
<accession>A0A4S8QGE3</accession>
<feature type="domain" description="Peptidase M16 N-terminal" evidence="3">
    <location>
        <begin position="28"/>
        <end position="175"/>
    </location>
</feature>
<reference evidence="5 6" key="2">
    <citation type="submission" date="2019-05" db="EMBL/GenBank/DDBJ databases">
        <title>Glycomyces buryatensis sp. nov.</title>
        <authorList>
            <person name="Nikitina E."/>
        </authorList>
    </citation>
    <scope>NUCLEOTIDE SEQUENCE [LARGE SCALE GENOMIC DNA]</scope>
    <source>
        <strain evidence="5 6">18</strain>
    </source>
</reference>
<dbReference type="GO" id="GO:0006508">
    <property type="term" value="P:proteolysis"/>
    <property type="evidence" value="ECO:0007669"/>
    <property type="project" value="InterPro"/>
</dbReference>
<dbReference type="EMBL" id="STGY01000001">
    <property type="protein sequence ID" value="THV43528.1"/>
    <property type="molecule type" value="Genomic_DNA"/>
</dbReference>
<evidence type="ECO:0000259" key="4">
    <source>
        <dbReference type="Pfam" id="PF05193"/>
    </source>
</evidence>
<evidence type="ECO:0000256" key="2">
    <source>
        <dbReference type="RuleBase" id="RU004447"/>
    </source>
</evidence>
<dbReference type="PANTHER" id="PTHR11851:SF49">
    <property type="entry name" value="MITOCHONDRIAL-PROCESSING PEPTIDASE SUBUNIT ALPHA"/>
    <property type="match status" value="1"/>
</dbReference>
<dbReference type="Proteomes" id="UP000308760">
    <property type="component" value="Unassembled WGS sequence"/>
</dbReference>
<dbReference type="OrthoDB" id="9811314at2"/>
<proteinExistence type="inferred from homology"/>
<dbReference type="GO" id="GO:0004222">
    <property type="term" value="F:metalloendopeptidase activity"/>
    <property type="evidence" value="ECO:0007669"/>
    <property type="project" value="InterPro"/>
</dbReference>
<dbReference type="Gene3D" id="3.30.830.10">
    <property type="entry name" value="Metalloenzyme, LuxS/M16 peptidase-like"/>
    <property type="match status" value="2"/>
</dbReference>
<dbReference type="SUPFAM" id="SSF63411">
    <property type="entry name" value="LuxS/MPP-like metallohydrolase"/>
    <property type="match status" value="2"/>
</dbReference>
<organism evidence="5 6">
    <name type="scientific">Glycomyces buryatensis</name>
    <dbReference type="NCBI Taxonomy" id="2570927"/>
    <lineage>
        <taxon>Bacteria</taxon>
        <taxon>Bacillati</taxon>
        <taxon>Actinomycetota</taxon>
        <taxon>Actinomycetes</taxon>
        <taxon>Glycomycetales</taxon>
        <taxon>Glycomycetaceae</taxon>
        <taxon>Glycomyces</taxon>
    </lineage>
</organism>
<comment type="similarity">
    <text evidence="1 2">Belongs to the peptidase M16 family.</text>
</comment>
<evidence type="ECO:0000313" key="5">
    <source>
        <dbReference type="EMBL" id="THV43528.1"/>
    </source>
</evidence>
<dbReference type="AlphaFoldDB" id="A0A4S8QGE3"/>
<dbReference type="InterPro" id="IPR011765">
    <property type="entry name" value="Pept_M16_N"/>
</dbReference>
<evidence type="ECO:0000313" key="6">
    <source>
        <dbReference type="Proteomes" id="UP000308760"/>
    </source>
</evidence>
<evidence type="ECO:0000256" key="1">
    <source>
        <dbReference type="ARBA" id="ARBA00007261"/>
    </source>
</evidence>
<dbReference type="FunFam" id="3.30.830.10:FF:000008">
    <property type="entry name" value="Mitochondrial-processing peptidase subunit beta"/>
    <property type="match status" value="1"/>
</dbReference>
<dbReference type="InterPro" id="IPR007863">
    <property type="entry name" value="Peptidase_M16_C"/>
</dbReference>
<evidence type="ECO:0000259" key="3">
    <source>
        <dbReference type="Pfam" id="PF00675"/>
    </source>
</evidence>
<name>A0A4S8QGE3_9ACTN</name>
<dbReference type="RefSeq" id="WP_136532526.1">
    <property type="nucleotide sequence ID" value="NZ_STGY01000001.1"/>
</dbReference>
<feature type="domain" description="Peptidase M16 C-terminal" evidence="4">
    <location>
        <begin position="182"/>
        <end position="360"/>
    </location>
</feature>
<keyword evidence="6" id="KW-1185">Reference proteome</keyword>
<dbReference type="InterPro" id="IPR001431">
    <property type="entry name" value="Pept_M16_Zn_BS"/>
</dbReference>